<dbReference type="RefSeq" id="WP_204662814.1">
    <property type="nucleotide sequence ID" value="NZ_JAFBDT010000004.1"/>
</dbReference>
<name>A0ABS2MPN5_9FIRM</name>
<reference evidence="2 3" key="1">
    <citation type="submission" date="2021-01" db="EMBL/GenBank/DDBJ databases">
        <title>Genomic Encyclopedia of Type Strains, Phase IV (KMG-IV): sequencing the most valuable type-strain genomes for metagenomic binning, comparative biology and taxonomic classification.</title>
        <authorList>
            <person name="Goeker M."/>
        </authorList>
    </citation>
    <scope>NUCLEOTIDE SEQUENCE [LARGE SCALE GENOMIC DNA]</scope>
    <source>
        <strain evidence="2 3">DSM 24436</strain>
    </source>
</reference>
<feature type="transmembrane region" description="Helical" evidence="1">
    <location>
        <begin position="84"/>
        <end position="102"/>
    </location>
</feature>
<feature type="transmembrane region" description="Helical" evidence="1">
    <location>
        <begin position="59"/>
        <end position="78"/>
    </location>
</feature>
<dbReference type="InterPro" id="IPR012651">
    <property type="entry name" value="Thia_Transptr_ThiT"/>
</dbReference>
<evidence type="ECO:0000313" key="3">
    <source>
        <dbReference type="Proteomes" id="UP000767854"/>
    </source>
</evidence>
<dbReference type="Gene3D" id="1.10.1760.20">
    <property type="match status" value="1"/>
</dbReference>
<gene>
    <name evidence="2" type="ORF">JOC49_000891</name>
</gene>
<feature type="transmembrane region" description="Helical" evidence="1">
    <location>
        <begin position="114"/>
        <end position="136"/>
    </location>
</feature>
<evidence type="ECO:0000256" key="1">
    <source>
        <dbReference type="SAM" id="Phobius"/>
    </source>
</evidence>
<feature type="transmembrane region" description="Helical" evidence="1">
    <location>
        <begin position="148"/>
        <end position="169"/>
    </location>
</feature>
<organism evidence="2 3">
    <name type="scientific">Fusibacter tunisiensis</name>
    <dbReference type="NCBI Taxonomy" id="1008308"/>
    <lineage>
        <taxon>Bacteria</taxon>
        <taxon>Bacillati</taxon>
        <taxon>Bacillota</taxon>
        <taxon>Clostridia</taxon>
        <taxon>Eubacteriales</taxon>
        <taxon>Eubacteriales Family XII. Incertae Sedis</taxon>
        <taxon>Fusibacter</taxon>
    </lineage>
</organism>
<evidence type="ECO:0000313" key="2">
    <source>
        <dbReference type="EMBL" id="MBM7561371.1"/>
    </source>
</evidence>
<proteinExistence type="predicted"/>
<comment type="caution">
    <text evidence="2">The sequence shown here is derived from an EMBL/GenBank/DDBJ whole genome shotgun (WGS) entry which is preliminary data.</text>
</comment>
<keyword evidence="1" id="KW-0472">Membrane</keyword>
<keyword evidence="3" id="KW-1185">Reference proteome</keyword>
<sequence>MERSANQNVKLLVEGAMMIAIATILSFIKIAEMPYGGSVTAASMVPILIYAYRWGASKGFLVGVVYGIIQFLIDPYAAHPISVILDYPLAFGVLGIMGLFAHKSTNVAKIITGIVVAIGLRFVSHYLSGVIFFGMYAPENMSPYWYSFVYNGAYLLPEMIISIVFFMLLHKQLKQLKL</sequence>
<feature type="transmembrane region" description="Helical" evidence="1">
    <location>
        <begin position="12"/>
        <end position="28"/>
    </location>
</feature>
<dbReference type="EMBL" id="JAFBDT010000004">
    <property type="protein sequence ID" value="MBM7561371.1"/>
    <property type="molecule type" value="Genomic_DNA"/>
</dbReference>
<feature type="transmembrane region" description="Helical" evidence="1">
    <location>
        <begin position="34"/>
        <end position="52"/>
    </location>
</feature>
<dbReference type="NCBIfam" id="TIGR02357">
    <property type="entry name" value="ECF_ThiT_YuaJ"/>
    <property type="match status" value="1"/>
</dbReference>
<accession>A0ABS2MPN5</accession>
<dbReference type="Proteomes" id="UP000767854">
    <property type="component" value="Unassembled WGS sequence"/>
</dbReference>
<keyword evidence="1" id="KW-0812">Transmembrane</keyword>
<protein>
    <submittedName>
        <fullName evidence="2">Thiamine transporter</fullName>
    </submittedName>
</protein>
<keyword evidence="1" id="KW-1133">Transmembrane helix</keyword>
<dbReference type="Pfam" id="PF09515">
    <property type="entry name" value="Thia_YuaJ"/>
    <property type="match status" value="1"/>
</dbReference>